<reference evidence="15 16" key="1">
    <citation type="submission" date="2015-04" db="EMBL/GenBank/DDBJ databases">
        <authorList>
            <person name="Syromyatnikov M.Y."/>
            <person name="Popov V.N."/>
        </authorList>
    </citation>
    <scope>NUCLEOTIDE SEQUENCE [LARGE SCALE GENOMIC DNA]</scope>
</reference>
<evidence type="ECO:0000256" key="2">
    <source>
        <dbReference type="ARBA" id="ARBA00007193"/>
    </source>
</evidence>
<dbReference type="Gene3D" id="1.10.287.770">
    <property type="entry name" value="YojJ-like"/>
    <property type="match status" value="1"/>
</dbReference>
<keyword evidence="8 12" id="KW-0406">Ion transport</keyword>
<keyword evidence="3 12" id="KW-0813">Transport</keyword>
<feature type="region of interest" description="Disordered" evidence="13">
    <location>
        <begin position="1"/>
        <end position="44"/>
    </location>
</feature>
<evidence type="ECO:0000256" key="11">
    <source>
        <dbReference type="ARBA" id="ARBA00023303"/>
    </source>
</evidence>
<evidence type="ECO:0000313" key="15">
    <source>
        <dbReference type="EMBL" id="CRL02114.1"/>
    </source>
</evidence>
<evidence type="ECO:0000256" key="13">
    <source>
        <dbReference type="SAM" id="MobiDB-lite"/>
    </source>
</evidence>
<keyword evidence="16" id="KW-1185">Reference proteome</keyword>
<feature type="transmembrane region" description="Helical" evidence="14">
    <location>
        <begin position="498"/>
        <end position="525"/>
    </location>
</feature>
<proteinExistence type="inferred from homology"/>
<dbReference type="PANTHER" id="PTHR11690">
    <property type="entry name" value="AMILORIDE-SENSITIVE SODIUM CHANNEL-RELATED"/>
    <property type="match status" value="1"/>
</dbReference>
<keyword evidence="6 14" id="KW-1133">Transmembrane helix</keyword>
<keyword evidence="10 12" id="KW-0739">Sodium transport</keyword>
<name>A0A1J1IQU3_9DIPT</name>
<keyword evidence="11 12" id="KW-0407">Ion channel</keyword>
<dbReference type="AlphaFoldDB" id="A0A1J1IQU3"/>
<evidence type="ECO:0000256" key="4">
    <source>
        <dbReference type="ARBA" id="ARBA00022461"/>
    </source>
</evidence>
<dbReference type="InterPro" id="IPR001873">
    <property type="entry name" value="ENaC"/>
</dbReference>
<dbReference type="PANTHER" id="PTHR11690:SF288">
    <property type="entry name" value="AMILORIDE-SENSITIVE NA+ CHANNEL-RELATED"/>
    <property type="match status" value="1"/>
</dbReference>
<dbReference type="STRING" id="568069.A0A1J1IQU3"/>
<dbReference type="GO" id="GO:0015280">
    <property type="term" value="F:ligand-gated sodium channel activity"/>
    <property type="evidence" value="ECO:0007669"/>
    <property type="project" value="TreeGrafter"/>
</dbReference>
<gene>
    <name evidence="15" type="ORF">CLUMA_CG015356</name>
</gene>
<evidence type="ECO:0000313" key="16">
    <source>
        <dbReference type="Proteomes" id="UP000183832"/>
    </source>
</evidence>
<evidence type="ECO:0000256" key="5">
    <source>
        <dbReference type="ARBA" id="ARBA00022692"/>
    </source>
</evidence>
<comment type="similarity">
    <text evidence="2 12">Belongs to the amiloride-sensitive sodium channel (TC 1.A.6) family.</text>
</comment>
<evidence type="ECO:0000256" key="10">
    <source>
        <dbReference type="ARBA" id="ARBA00023201"/>
    </source>
</evidence>
<dbReference type="PRINTS" id="PR01078">
    <property type="entry name" value="AMINACHANNEL"/>
</dbReference>
<evidence type="ECO:0000256" key="6">
    <source>
        <dbReference type="ARBA" id="ARBA00022989"/>
    </source>
</evidence>
<keyword evidence="4 12" id="KW-0894">Sodium channel</keyword>
<feature type="transmembrane region" description="Helical" evidence="14">
    <location>
        <begin position="108"/>
        <end position="126"/>
    </location>
</feature>
<protein>
    <submittedName>
        <fullName evidence="15">CLUMA_CG015356, isoform A</fullName>
    </submittedName>
</protein>
<sequence>MLSKKKQPAAISGTLPTTEPPITTQPKSDSDEKPLKQKKVKKQKPRQREKCENCKRCWGFCDFLKTSWKLFKEFSADTSIHGEKCEISQFILGIKYLTDKKRHWSEKLFWFVALTLSILACSYLIYDTFRKWKMAPVIVSFSEKFMNIWEIPFPAVTICPIAGLYPLDEDYNPSDGLGSNPLKNFTESIEHRITNAKWRNNLTNATDLFTEIATEEGFCYTFNMMNFHDLLEDDVKFEGFKNLKNYSKVPKTSWSLQDGYYNKKPKVYPYRASGSGENGGLKFEIWRRISEVKKSTSFNKGFKLVVHLPSEVPQFDKHYYRFPLEKSATLVVRPSLIVTENLESYESDLRQCYYEGEKKLKFFKYYTRSNCQLECLANFTRDKCSCIHFSMPRLKGDAVCDSNRSLTCFDEAKKNLMQKTMEESLQTSTSYDDRGRMTCDCLPACTSLQYEGEISHDDIRYFGRYKTTDAFRSSVTIFFKDDDFIFSKRSELYSFTDFIANFGGILGLFLGVSILSIVEIIYFVAFRKLDDDSEESEHESQPQSIGGDTTIASVEIKADETIVRNGY</sequence>
<evidence type="ECO:0000256" key="1">
    <source>
        <dbReference type="ARBA" id="ARBA00004141"/>
    </source>
</evidence>
<dbReference type="GO" id="GO:0005886">
    <property type="term" value="C:plasma membrane"/>
    <property type="evidence" value="ECO:0007669"/>
    <property type="project" value="TreeGrafter"/>
</dbReference>
<keyword evidence="9 14" id="KW-0472">Membrane</keyword>
<evidence type="ECO:0000256" key="8">
    <source>
        <dbReference type="ARBA" id="ARBA00023065"/>
    </source>
</evidence>
<evidence type="ECO:0000256" key="9">
    <source>
        <dbReference type="ARBA" id="ARBA00023136"/>
    </source>
</evidence>
<evidence type="ECO:0000256" key="14">
    <source>
        <dbReference type="SAM" id="Phobius"/>
    </source>
</evidence>
<dbReference type="EMBL" id="CVRI01000057">
    <property type="protein sequence ID" value="CRL02114.1"/>
    <property type="molecule type" value="Genomic_DNA"/>
</dbReference>
<dbReference type="Proteomes" id="UP000183832">
    <property type="component" value="Unassembled WGS sequence"/>
</dbReference>
<dbReference type="Gene3D" id="2.60.470.10">
    <property type="entry name" value="Acid-sensing ion channels like domains"/>
    <property type="match status" value="1"/>
</dbReference>
<organism evidence="15 16">
    <name type="scientific">Clunio marinus</name>
    <dbReference type="NCBI Taxonomy" id="568069"/>
    <lineage>
        <taxon>Eukaryota</taxon>
        <taxon>Metazoa</taxon>
        <taxon>Ecdysozoa</taxon>
        <taxon>Arthropoda</taxon>
        <taxon>Hexapoda</taxon>
        <taxon>Insecta</taxon>
        <taxon>Pterygota</taxon>
        <taxon>Neoptera</taxon>
        <taxon>Endopterygota</taxon>
        <taxon>Diptera</taxon>
        <taxon>Nematocera</taxon>
        <taxon>Chironomoidea</taxon>
        <taxon>Chironomidae</taxon>
        <taxon>Clunio</taxon>
    </lineage>
</organism>
<evidence type="ECO:0000256" key="12">
    <source>
        <dbReference type="RuleBase" id="RU000679"/>
    </source>
</evidence>
<dbReference type="Pfam" id="PF00858">
    <property type="entry name" value="ASC"/>
    <property type="match status" value="2"/>
</dbReference>
<feature type="compositionally biased region" description="Polar residues" evidence="13">
    <location>
        <begin position="14"/>
        <end position="27"/>
    </location>
</feature>
<keyword evidence="7" id="KW-0915">Sodium</keyword>
<accession>A0A1J1IQU3</accession>
<comment type="subcellular location">
    <subcellularLocation>
        <location evidence="1">Membrane</location>
        <topology evidence="1">Multi-pass membrane protein</topology>
    </subcellularLocation>
</comment>
<evidence type="ECO:0000256" key="7">
    <source>
        <dbReference type="ARBA" id="ARBA00023053"/>
    </source>
</evidence>
<dbReference type="OrthoDB" id="6021021at2759"/>
<keyword evidence="5 12" id="KW-0812">Transmembrane</keyword>
<evidence type="ECO:0000256" key="3">
    <source>
        <dbReference type="ARBA" id="ARBA00022448"/>
    </source>
</evidence>